<accession>A0A6B0TSI5</accession>
<reference evidence="1" key="1">
    <citation type="submission" date="2019-12" db="EMBL/GenBank/DDBJ databases">
        <title>An insight into the sialome of adult female Ixodes ricinus ticks feeding for 6 days.</title>
        <authorList>
            <person name="Perner J."/>
            <person name="Ribeiro J.M.C."/>
        </authorList>
    </citation>
    <scope>NUCLEOTIDE SEQUENCE</scope>
    <source>
        <strain evidence="1">Semi-engorged</strain>
        <tissue evidence="1">Salivary glands</tissue>
    </source>
</reference>
<dbReference type="EMBL" id="GIFC01000065">
    <property type="protein sequence ID" value="MXU82148.1"/>
    <property type="molecule type" value="Transcribed_RNA"/>
</dbReference>
<sequence>MCHEGKLSRICANIDKTFRSLSRLCECSLPNICISYRNLTFPKSTGTAATKYAARLTDVSNIQRSK</sequence>
<name>A0A6B0TSI5_IXORI</name>
<organism evidence="1">
    <name type="scientific">Ixodes ricinus</name>
    <name type="common">Common tick</name>
    <name type="synonym">Acarus ricinus</name>
    <dbReference type="NCBI Taxonomy" id="34613"/>
    <lineage>
        <taxon>Eukaryota</taxon>
        <taxon>Metazoa</taxon>
        <taxon>Ecdysozoa</taxon>
        <taxon>Arthropoda</taxon>
        <taxon>Chelicerata</taxon>
        <taxon>Arachnida</taxon>
        <taxon>Acari</taxon>
        <taxon>Parasitiformes</taxon>
        <taxon>Ixodida</taxon>
        <taxon>Ixodoidea</taxon>
        <taxon>Ixodidae</taxon>
        <taxon>Ixodinae</taxon>
        <taxon>Ixodes</taxon>
    </lineage>
</organism>
<evidence type="ECO:0000313" key="1">
    <source>
        <dbReference type="EMBL" id="MXU82148.1"/>
    </source>
</evidence>
<proteinExistence type="predicted"/>
<protein>
    <submittedName>
        <fullName evidence="1">Uncharacterized protein</fullName>
    </submittedName>
</protein>
<dbReference type="AlphaFoldDB" id="A0A6B0TSI5"/>